<dbReference type="Proteomes" id="UP000198290">
    <property type="component" value="Chromosome"/>
</dbReference>
<dbReference type="GO" id="GO:0004671">
    <property type="term" value="F:protein C-terminal S-isoprenylcysteine carboxyl O-methyltransferase activity"/>
    <property type="evidence" value="ECO:0007669"/>
    <property type="project" value="UniProtKB-EC"/>
</dbReference>
<dbReference type="KEGG" id="amah:DLM_2263"/>
<keyword evidence="1" id="KW-0472">Membrane</keyword>
<dbReference type="GO" id="GO:0032259">
    <property type="term" value="P:methylation"/>
    <property type="evidence" value="ECO:0007669"/>
    <property type="project" value="UniProtKB-KW"/>
</dbReference>
<evidence type="ECO:0000313" key="3">
    <source>
        <dbReference type="Proteomes" id="UP000198290"/>
    </source>
</evidence>
<dbReference type="AlphaFoldDB" id="A0A3G9GDF0"/>
<accession>A0A3G9GDF0</accession>
<keyword evidence="2" id="KW-0808">Transferase</keyword>
<name>A0A3G9GDF0_9NEIS</name>
<evidence type="ECO:0000256" key="1">
    <source>
        <dbReference type="SAM" id="Phobius"/>
    </source>
</evidence>
<dbReference type="EMBL" id="AP018823">
    <property type="protein sequence ID" value="BBF85878.1"/>
    <property type="molecule type" value="Genomic_DNA"/>
</dbReference>
<reference evidence="3" key="3">
    <citation type="journal article" date="2017" name="Plant Physiol. Biochem.">
        <title>Differential oxidative and antioxidative response of duckweed Lemna minor toward plant growth promoting/inhibiting bacteria.</title>
        <authorList>
            <person name="Ishizawa H."/>
            <person name="Kuroda M."/>
            <person name="Morikawa M."/>
            <person name="Ike M."/>
        </authorList>
    </citation>
    <scope>NUCLEOTIDE SEQUENCE [LARGE SCALE GENOMIC DNA]</scope>
    <source>
        <strain evidence="3">H3</strain>
    </source>
</reference>
<reference evidence="2 3" key="2">
    <citation type="journal article" date="2017" name="Genome Announc.">
        <title>Draft genome sequence of Aquitalea magnusonii strain H3, a plant growth-promoting bacterium of duckweed Lemna minor.</title>
        <authorList>
            <person name="Ishizawa H."/>
            <person name="Kuroda M."/>
            <person name="Ike M."/>
        </authorList>
    </citation>
    <scope>NUCLEOTIDE SEQUENCE [LARGE SCALE GENOMIC DNA]</scope>
    <source>
        <strain evidence="2 3">H3</strain>
    </source>
</reference>
<sequence length="169" mass="19120">MVLTRFAYRPLLRRSSHLLVGQCILRWPVLLGMVILPLLASFPGWPHRFSLALPPLAGPVGCLMLAYACWLFWRSQLDVLSGNAQRKPWPGGVYQRIRHPLYAALWLAALAQFLLVQDGLAGSGGVLALLFSYGRSVRREEGLLLQWLGDAYRQYMQHTGRLWPRGLAR</sequence>
<keyword evidence="1" id="KW-1133">Transmembrane helix</keyword>
<feature type="transmembrane region" description="Helical" evidence="1">
    <location>
        <begin position="19"/>
        <end position="39"/>
    </location>
</feature>
<keyword evidence="2" id="KW-0489">Methyltransferase</keyword>
<keyword evidence="3" id="KW-1185">Reference proteome</keyword>
<feature type="transmembrane region" description="Helical" evidence="1">
    <location>
        <begin position="51"/>
        <end position="73"/>
    </location>
</feature>
<evidence type="ECO:0000313" key="2">
    <source>
        <dbReference type="EMBL" id="BBF85878.1"/>
    </source>
</evidence>
<protein>
    <submittedName>
        <fullName evidence="2">Farnesyl cysteine carboxyl-methyltransferase</fullName>
        <ecNumber evidence="2">2.1.1.100</ecNumber>
    </submittedName>
</protein>
<dbReference type="Gene3D" id="1.20.120.1630">
    <property type="match status" value="1"/>
</dbReference>
<proteinExistence type="predicted"/>
<organism evidence="2 3">
    <name type="scientific">Aquitalea magnusonii</name>
    <dbReference type="NCBI Taxonomy" id="332411"/>
    <lineage>
        <taxon>Bacteria</taxon>
        <taxon>Pseudomonadati</taxon>
        <taxon>Pseudomonadota</taxon>
        <taxon>Betaproteobacteria</taxon>
        <taxon>Neisseriales</taxon>
        <taxon>Chromobacteriaceae</taxon>
        <taxon>Aquitalea</taxon>
    </lineage>
</organism>
<keyword evidence="1" id="KW-0812">Transmembrane</keyword>
<dbReference type="EC" id="2.1.1.100" evidence="2"/>
<reference evidence="3" key="1">
    <citation type="journal article" date="2017" name="Biotechnol. Biofuels">
        <title>Evaluation of environmental bacterial communities as a factor affecting the growth of duckweed Lemna minor.</title>
        <authorList>
            <person name="Ishizawa H."/>
            <person name="Kuroda M."/>
            <person name="Morikawa M."/>
            <person name="Ike M."/>
        </authorList>
    </citation>
    <scope>NUCLEOTIDE SEQUENCE [LARGE SCALE GENOMIC DNA]</scope>
    <source>
        <strain evidence="3">H3</strain>
    </source>
</reference>
<gene>
    <name evidence="2" type="ORF">DLM_2263</name>
</gene>